<evidence type="ECO:0000256" key="5">
    <source>
        <dbReference type="ARBA" id="ARBA00022989"/>
    </source>
</evidence>
<feature type="transmembrane region" description="Helical" evidence="8">
    <location>
        <begin position="196"/>
        <end position="215"/>
    </location>
</feature>
<dbReference type="PANTHER" id="PTHR14233">
    <property type="entry name" value="DUF914-RELATED"/>
    <property type="match status" value="1"/>
</dbReference>
<keyword evidence="4 8" id="KW-0812">Transmembrane</keyword>
<dbReference type="Pfam" id="PF06027">
    <property type="entry name" value="SLC35F"/>
    <property type="match status" value="1"/>
</dbReference>
<dbReference type="InterPro" id="IPR052221">
    <property type="entry name" value="SLC35F_Transporter"/>
</dbReference>
<dbReference type="Proteomes" id="UP000823749">
    <property type="component" value="Chromosome 9"/>
</dbReference>
<organism evidence="9 10">
    <name type="scientific">Rhododendron griersonianum</name>
    <dbReference type="NCBI Taxonomy" id="479676"/>
    <lineage>
        <taxon>Eukaryota</taxon>
        <taxon>Viridiplantae</taxon>
        <taxon>Streptophyta</taxon>
        <taxon>Embryophyta</taxon>
        <taxon>Tracheophyta</taxon>
        <taxon>Spermatophyta</taxon>
        <taxon>Magnoliopsida</taxon>
        <taxon>eudicotyledons</taxon>
        <taxon>Gunneridae</taxon>
        <taxon>Pentapetalae</taxon>
        <taxon>asterids</taxon>
        <taxon>Ericales</taxon>
        <taxon>Ericaceae</taxon>
        <taxon>Ericoideae</taxon>
        <taxon>Rhodoreae</taxon>
        <taxon>Rhododendron</taxon>
    </lineage>
</organism>
<name>A0AAV6IVS9_9ERIC</name>
<evidence type="ECO:0008006" key="11">
    <source>
        <dbReference type="Google" id="ProtNLM"/>
    </source>
</evidence>
<evidence type="ECO:0000256" key="2">
    <source>
        <dbReference type="ARBA" id="ARBA00007863"/>
    </source>
</evidence>
<feature type="region of interest" description="Disordered" evidence="7">
    <location>
        <begin position="360"/>
        <end position="425"/>
    </location>
</feature>
<dbReference type="AlphaFoldDB" id="A0AAV6IVS9"/>
<evidence type="ECO:0000256" key="1">
    <source>
        <dbReference type="ARBA" id="ARBA00004141"/>
    </source>
</evidence>
<protein>
    <recommendedName>
        <fullName evidence="11">Solute carrier family 35 member F1</fullName>
    </recommendedName>
</protein>
<dbReference type="SUPFAM" id="SSF103481">
    <property type="entry name" value="Multidrug resistance efflux transporter EmrE"/>
    <property type="match status" value="1"/>
</dbReference>
<feature type="transmembrane region" description="Helical" evidence="8">
    <location>
        <begin position="227"/>
        <end position="248"/>
    </location>
</feature>
<evidence type="ECO:0000256" key="6">
    <source>
        <dbReference type="ARBA" id="ARBA00023136"/>
    </source>
</evidence>
<dbReference type="EMBL" id="JACTNZ010000009">
    <property type="protein sequence ID" value="KAG5530940.1"/>
    <property type="molecule type" value="Genomic_DNA"/>
</dbReference>
<evidence type="ECO:0000313" key="10">
    <source>
        <dbReference type="Proteomes" id="UP000823749"/>
    </source>
</evidence>
<dbReference type="InterPro" id="IPR009262">
    <property type="entry name" value="SLC35_F1/F2/F6"/>
</dbReference>
<evidence type="ECO:0000256" key="3">
    <source>
        <dbReference type="ARBA" id="ARBA00022448"/>
    </source>
</evidence>
<comment type="similarity">
    <text evidence="2">Belongs to the SLC35F solute transporter family.</text>
</comment>
<feature type="transmembrane region" description="Helical" evidence="8">
    <location>
        <begin position="103"/>
        <end position="125"/>
    </location>
</feature>
<proteinExistence type="inferred from homology"/>
<keyword evidence="6 8" id="KW-0472">Membrane</keyword>
<keyword evidence="5 8" id="KW-1133">Transmembrane helix</keyword>
<keyword evidence="10" id="KW-1185">Reference proteome</keyword>
<feature type="compositionally biased region" description="Basic and acidic residues" evidence="7">
    <location>
        <begin position="408"/>
        <end position="425"/>
    </location>
</feature>
<sequence>MNNMVALKKLWMKKTIVGLVLGQLLSLLITSTGFSSSELTRRGEVVLLRTSWPGRCRGQFSWIPSTVPKGVSFDYGFLTVTDSKEMDLDIEILVVKAYQYTSITSIMLLDCWSIPSVIFLTWFFLKTKYRLRKAIGVAICVVGLVVVVFSDVHAKDRSGGSNPLKGDLLVIAGSTLYAISNVSEEFFVKSADRVELMAMLGYFGAIISACQINPYRSILERNELKSIHWSAGAVFPFIGFAVAMFLFYSGVPILLKVVMETFGSLKEEIQHRELVIWRLQGFVLLVRMFHHSNEWVHNAKPLFVDLRHVDCFDSHLCIPSEGLYLQSCCIPPQVDWMYFLAFATVAVGLVIYSGGDKEEEQKSADVGDEEVERSKHFDEEAGSVGRRSKTGESSSSSKIDLASTGTAERADNSRVLEKDNTREAI</sequence>
<evidence type="ECO:0000313" key="9">
    <source>
        <dbReference type="EMBL" id="KAG5530940.1"/>
    </source>
</evidence>
<evidence type="ECO:0000256" key="7">
    <source>
        <dbReference type="SAM" id="MobiDB-lite"/>
    </source>
</evidence>
<reference evidence="9" key="1">
    <citation type="submission" date="2020-08" db="EMBL/GenBank/DDBJ databases">
        <title>Plant Genome Project.</title>
        <authorList>
            <person name="Zhang R.-G."/>
        </authorList>
    </citation>
    <scope>NUCLEOTIDE SEQUENCE</scope>
    <source>
        <strain evidence="9">WSP0</strain>
        <tissue evidence="9">Leaf</tissue>
    </source>
</reference>
<keyword evidence="3" id="KW-0813">Transport</keyword>
<dbReference type="InterPro" id="IPR037185">
    <property type="entry name" value="EmrE-like"/>
</dbReference>
<comment type="subcellular location">
    <subcellularLocation>
        <location evidence="1">Membrane</location>
        <topology evidence="1">Multi-pass membrane protein</topology>
    </subcellularLocation>
</comment>
<dbReference type="GO" id="GO:0016020">
    <property type="term" value="C:membrane"/>
    <property type="evidence" value="ECO:0007669"/>
    <property type="project" value="UniProtKB-SubCell"/>
</dbReference>
<evidence type="ECO:0000256" key="8">
    <source>
        <dbReference type="SAM" id="Phobius"/>
    </source>
</evidence>
<dbReference type="GO" id="GO:0022857">
    <property type="term" value="F:transmembrane transporter activity"/>
    <property type="evidence" value="ECO:0007669"/>
    <property type="project" value="InterPro"/>
</dbReference>
<accession>A0AAV6IVS9</accession>
<gene>
    <name evidence="9" type="ORF">RHGRI_025774</name>
</gene>
<dbReference type="PANTHER" id="PTHR14233:SF4">
    <property type="entry name" value="SOLUTE CARRIER FAMILY 35 MEMBER F2"/>
    <property type="match status" value="1"/>
</dbReference>
<feature type="transmembrane region" description="Helical" evidence="8">
    <location>
        <begin position="134"/>
        <end position="154"/>
    </location>
</feature>
<comment type="caution">
    <text evidence="9">The sequence shown here is derived from an EMBL/GenBank/DDBJ whole genome shotgun (WGS) entry which is preliminary data.</text>
</comment>
<evidence type="ECO:0000256" key="4">
    <source>
        <dbReference type="ARBA" id="ARBA00022692"/>
    </source>
</evidence>
<feature type="transmembrane region" description="Helical" evidence="8">
    <location>
        <begin position="336"/>
        <end position="354"/>
    </location>
</feature>